<feature type="transmembrane region" description="Helical" evidence="9">
    <location>
        <begin position="122"/>
        <end position="140"/>
    </location>
</feature>
<evidence type="ECO:0000313" key="10">
    <source>
        <dbReference type="EMBL" id="MBI9115877.1"/>
    </source>
</evidence>
<evidence type="ECO:0000256" key="6">
    <source>
        <dbReference type="ARBA" id="ARBA00022989"/>
    </source>
</evidence>
<organism evidence="10 11">
    <name type="scientific">Sanguibacter suaedae</name>
    <dbReference type="NCBI Taxonomy" id="2795737"/>
    <lineage>
        <taxon>Bacteria</taxon>
        <taxon>Bacillati</taxon>
        <taxon>Actinomycetota</taxon>
        <taxon>Actinomycetes</taxon>
        <taxon>Micrococcales</taxon>
        <taxon>Sanguibacteraceae</taxon>
        <taxon>Sanguibacter</taxon>
    </lineage>
</organism>
<reference evidence="10" key="1">
    <citation type="submission" date="2020-12" db="EMBL/GenBank/DDBJ databases">
        <title>Sanguibacter suaedae sp. nov., isolated from Suaeda aralocaspica.</title>
        <authorList>
            <person name="Ma Q."/>
        </authorList>
    </citation>
    <scope>NUCLEOTIDE SEQUENCE</scope>
    <source>
        <strain evidence="10">YZGR15</strain>
    </source>
</reference>
<dbReference type="InterPro" id="IPR037294">
    <property type="entry name" value="ABC_BtuC-like"/>
</dbReference>
<feature type="transmembrane region" description="Helical" evidence="9">
    <location>
        <begin position="265"/>
        <end position="291"/>
    </location>
</feature>
<accession>A0A934IA40</accession>
<dbReference type="AlphaFoldDB" id="A0A934IA40"/>
<dbReference type="Proteomes" id="UP000602087">
    <property type="component" value="Unassembled WGS sequence"/>
</dbReference>
<feature type="transmembrane region" description="Helical" evidence="9">
    <location>
        <begin position="173"/>
        <end position="195"/>
    </location>
</feature>
<keyword evidence="3" id="KW-0813">Transport</keyword>
<comment type="caution">
    <text evidence="10">The sequence shown here is derived from an EMBL/GenBank/DDBJ whole genome shotgun (WGS) entry which is preliminary data.</text>
</comment>
<dbReference type="GO" id="GO:0033214">
    <property type="term" value="P:siderophore-iron import into cell"/>
    <property type="evidence" value="ECO:0007669"/>
    <property type="project" value="TreeGrafter"/>
</dbReference>
<dbReference type="PANTHER" id="PTHR30472:SF24">
    <property type="entry name" value="FERRIC ENTEROBACTIN TRANSPORT SYSTEM PERMEASE PROTEIN FEPG"/>
    <property type="match status" value="1"/>
</dbReference>
<dbReference type="CDD" id="cd06550">
    <property type="entry name" value="TM_ABC_iron-siderophores_like"/>
    <property type="match status" value="1"/>
</dbReference>
<evidence type="ECO:0000256" key="9">
    <source>
        <dbReference type="SAM" id="Phobius"/>
    </source>
</evidence>
<keyword evidence="11" id="KW-1185">Reference proteome</keyword>
<dbReference type="Pfam" id="PF01032">
    <property type="entry name" value="FecCD"/>
    <property type="match status" value="1"/>
</dbReference>
<sequence>MTPPSAPAAPPVAPGHGAGPGGAERVRAARRSRGRRARVVSWSLGALVLVLFVVTLCVGTFQVSVVDAFRIIGGAQIQGATFVVWDLRLPRALTAVGVGAAFGLSGAIFQTLVRNPLASPDIIGITSGASAAAVVAITMFGLNPALAAPVAFAGALVTATLIYTLAWRGAVSGYRLVLVGIGMAAVLNAVVSYAMTRAEVTDAAEALVWLTGSLNASTWSRLPGLFLPLAVLLPAALVLARPLRGLQLGDDLAAGLGVRTERSKVVLIVVAVGLAAIATAAAGPVAFVAFVSGPIARRLARGSGLALVPAALVGASVVLAADFVGAQLLGGVRMPVGIITGVVGAPFLLWLLAQSNRTGRGG</sequence>
<feature type="transmembrane region" description="Helical" evidence="9">
    <location>
        <begin position="303"/>
        <end position="324"/>
    </location>
</feature>
<dbReference type="SUPFAM" id="SSF81345">
    <property type="entry name" value="ABC transporter involved in vitamin B12 uptake, BtuC"/>
    <property type="match status" value="1"/>
</dbReference>
<dbReference type="PANTHER" id="PTHR30472">
    <property type="entry name" value="FERRIC ENTEROBACTIN TRANSPORT SYSTEM PERMEASE PROTEIN"/>
    <property type="match status" value="1"/>
</dbReference>
<evidence type="ECO:0000256" key="8">
    <source>
        <dbReference type="SAM" id="MobiDB-lite"/>
    </source>
</evidence>
<evidence type="ECO:0000256" key="3">
    <source>
        <dbReference type="ARBA" id="ARBA00022448"/>
    </source>
</evidence>
<comment type="similarity">
    <text evidence="2">Belongs to the binding-protein-dependent transport system permease family. FecCD subfamily.</text>
</comment>
<feature type="transmembrane region" description="Helical" evidence="9">
    <location>
        <begin position="92"/>
        <end position="113"/>
    </location>
</feature>
<feature type="transmembrane region" description="Helical" evidence="9">
    <location>
        <begin position="146"/>
        <end position="166"/>
    </location>
</feature>
<proteinExistence type="inferred from homology"/>
<evidence type="ECO:0000256" key="2">
    <source>
        <dbReference type="ARBA" id="ARBA00007935"/>
    </source>
</evidence>
<evidence type="ECO:0000256" key="5">
    <source>
        <dbReference type="ARBA" id="ARBA00022692"/>
    </source>
</evidence>
<keyword evidence="7 9" id="KW-0472">Membrane</keyword>
<dbReference type="InterPro" id="IPR000522">
    <property type="entry name" value="ABC_transptr_permease_BtuC"/>
</dbReference>
<evidence type="ECO:0000256" key="7">
    <source>
        <dbReference type="ARBA" id="ARBA00023136"/>
    </source>
</evidence>
<gene>
    <name evidence="10" type="ORF">JAV76_12720</name>
</gene>
<keyword evidence="5 9" id="KW-0812">Transmembrane</keyword>
<protein>
    <submittedName>
        <fullName evidence="10">Iron chelate uptake ABC transporter family permease subunit</fullName>
    </submittedName>
</protein>
<dbReference type="Gene3D" id="1.10.3470.10">
    <property type="entry name" value="ABC transporter involved in vitamin B12 uptake, BtuC"/>
    <property type="match status" value="1"/>
</dbReference>
<evidence type="ECO:0000256" key="4">
    <source>
        <dbReference type="ARBA" id="ARBA00022475"/>
    </source>
</evidence>
<keyword evidence="6 9" id="KW-1133">Transmembrane helix</keyword>
<dbReference type="EMBL" id="JAEINH010000011">
    <property type="protein sequence ID" value="MBI9115877.1"/>
    <property type="molecule type" value="Genomic_DNA"/>
</dbReference>
<dbReference type="GO" id="GO:0022857">
    <property type="term" value="F:transmembrane transporter activity"/>
    <property type="evidence" value="ECO:0007669"/>
    <property type="project" value="InterPro"/>
</dbReference>
<feature type="transmembrane region" description="Helical" evidence="9">
    <location>
        <begin position="39"/>
        <end position="61"/>
    </location>
</feature>
<feature type="transmembrane region" description="Helical" evidence="9">
    <location>
        <begin position="336"/>
        <end position="353"/>
    </location>
</feature>
<dbReference type="GO" id="GO:0005886">
    <property type="term" value="C:plasma membrane"/>
    <property type="evidence" value="ECO:0007669"/>
    <property type="project" value="UniProtKB-SubCell"/>
</dbReference>
<feature type="compositionally biased region" description="Pro residues" evidence="8">
    <location>
        <begin position="1"/>
        <end position="13"/>
    </location>
</feature>
<feature type="region of interest" description="Disordered" evidence="8">
    <location>
        <begin position="1"/>
        <end position="23"/>
    </location>
</feature>
<name>A0A934IA40_9MICO</name>
<evidence type="ECO:0000313" key="11">
    <source>
        <dbReference type="Proteomes" id="UP000602087"/>
    </source>
</evidence>
<comment type="subcellular location">
    <subcellularLocation>
        <location evidence="1">Cell membrane</location>
        <topology evidence="1">Multi-pass membrane protein</topology>
    </subcellularLocation>
</comment>
<keyword evidence="4" id="KW-1003">Cell membrane</keyword>
<evidence type="ECO:0000256" key="1">
    <source>
        <dbReference type="ARBA" id="ARBA00004651"/>
    </source>
</evidence>